<feature type="chain" id="PRO_5045831052" description="Secreted protein" evidence="1">
    <location>
        <begin position="21"/>
        <end position="83"/>
    </location>
</feature>
<gene>
    <name evidence="2" type="ORF">QR685DRAFT_571023</name>
</gene>
<organism evidence="2 3">
    <name type="scientific">Neurospora intermedia</name>
    <dbReference type="NCBI Taxonomy" id="5142"/>
    <lineage>
        <taxon>Eukaryota</taxon>
        <taxon>Fungi</taxon>
        <taxon>Dikarya</taxon>
        <taxon>Ascomycota</taxon>
        <taxon>Pezizomycotina</taxon>
        <taxon>Sordariomycetes</taxon>
        <taxon>Sordariomycetidae</taxon>
        <taxon>Sordariales</taxon>
        <taxon>Sordariaceae</taxon>
        <taxon>Neurospora</taxon>
    </lineage>
</organism>
<dbReference type="EMBL" id="JAVLET010000003">
    <property type="protein sequence ID" value="KAL0472433.1"/>
    <property type="molecule type" value="Genomic_DNA"/>
</dbReference>
<evidence type="ECO:0000313" key="2">
    <source>
        <dbReference type="EMBL" id="KAL0472433.1"/>
    </source>
</evidence>
<sequence length="83" mass="9138">MWMLLCLRLWVGVMLCPLCAFDDDVRLGSAPGLCIDGLQRSLGHLVNIIHRVCTLGYPEIHSVRIEWADGAGVVGDENLQAPH</sequence>
<dbReference type="Proteomes" id="UP001451303">
    <property type="component" value="Unassembled WGS sequence"/>
</dbReference>
<comment type="caution">
    <text evidence="2">The sequence shown here is derived from an EMBL/GenBank/DDBJ whole genome shotgun (WGS) entry which is preliminary data.</text>
</comment>
<keyword evidence="1" id="KW-0732">Signal</keyword>
<evidence type="ECO:0000313" key="3">
    <source>
        <dbReference type="Proteomes" id="UP001451303"/>
    </source>
</evidence>
<evidence type="ECO:0000256" key="1">
    <source>
        <dbReference type="SAM" id="SignalP"/>
    </source>
</evidence>
<reference evidence="2 3" key="1">
    <citation type="submission" date="2023-09" db="EMBL/GenBank/DDBJ databases">
        <title>Multi-omics analysis of a traditional fermented food reveals byproduct-associated fungal strains for waste-to-food upcycling.</title>
        <authorList>
            <consortium name="Lawrence Berkeley National Laboratory"/>
            <person name="Rekdal V.M."/>
            <person name="Villalobos-Escobedo J.M."/>
            <person name="Rodriguez-Valeron N."/>
            <person name="Garcia M.O."/>
            <person name="Vasquez D.P."/>
            <person name="Damayanti I."/>
            <person name="Sorensen P.M."/>
            <person name="Baidoo E.E."/>
            <person name="De Carvalho A.C."/>
            <person name="Riley R."/>
            <person name="Lipzen A."/>
            <person name="He G."/>
            <person name="Yan M."/>
            <person name="Haridas S."/>
            <person name="Daum C."/>
            <person name="Yoshinaga Y."/>
            <person name="Ng V."/>
            <person name="Grigoriev I.V."/>
            <person name="Munk R."/>
            <person name="Nuraida L."/>
            <person name="Wijaya C.H."/>
            <person name="Morales P.-C."/>
            <person name="Keasling J.D."/>
        </authorList>
    </citation>
    <scope>NUCLEOTIDE SEQUENCE [LARGE SCALE GENOMIC DNA]</scope>
    <source>
        <strain evidence="2 3">FGSC 2613</strain>
    </source>
</reference>
<protein>
    <recommendedName>
        <fullName evidence="4">Secreted protein</fullName>
    </recommendedName>
</protein>
<accession>A0ABR3DIC4</accession>
<keyword evidence="3" id="KW-1185">Reference proteome</keyword>
<feature type="signal peptide" evidence="1">
    <location>
        <begin position="1"/>
        <end position="20"/>
    </location>
</feature>
<evidence type="ECO:0008006" key="4">
    <source>
        <dbReference type="Google" id="ProtNLM"/>
    </source>
</evidence>
<proteinExistence type="predicted"/>
<name>A0ABR3DIC4_NEUIN</name>